<dbReference type="InterPro" id="IPR017853">
    <property type="entry name" value="GH"/>
</dbReference>
<dbReference type="PROSITE" id="PS00653">
    <property type="entry name" value="GLYCOSYL_HYDROL_F1_2"/>
    <property type="match status" value="1"/>
</dbReference>
<comment type="function">
    <text evidence="6">Plays an important role in cellulose degradation. Shows hydrolytic activity against several glycosidic compounds.</text>
</comment>
<gene>
    <name evidence="8" type="ORF">A9K55_002660</name>
</gene>
<proteinExistence type="inferred from homology"/>
<reference evidence="8 9" key="1">
    <citation type="journal article" date="2017" name="BMC Genomics">
        <title>Chromosome level assembly and secondary metabolite potential of the parasitic fungus Cordyceps militaris.</title>
        <authorList>
            <person name="Kramer G.J."/>
            <person name="Nodwell J.R."/>
        </authorList>
    </citation>
    <scope>NUCLEOTIDE SEQUENCE [LARGE SCALE GENOMIC DNA]</scope>
    <source>
        <strain evidence="8 9">ATCC 34164</strain>
    </source>
</reference>
<name>A0A2H4S6Y1_CORMI</name>
<evidence type="ECO:0000256" key="3">
    <source>
        <dbReference type="ARBA" id="ARBA00012744"/>
    </source>
</evidence>
<keyword evidence="4" id="KW-0378">Hydrolase</keyword>
<evidence type="ECO:0000256" key="1">
    <source>
        <dbReference type="ARBA" id="ARBA00000448"/>
    </source>
</evidence>
<evidence type="ECO:0000313" key="8">
    <source>
        <dbReference type="EMBL" id="ATY58880.1"/>
    </source>
</evidence>
<evidence type="ECO:0000256" key="5">
    <source>
        <dbReference type="ARBA" id="ARBA00023295"/>
    </source>
</evidence>
<dbReference type="FunFam" id="3.20.20.80:FF:000011">
    <property type="entry name" value="Cytosolic beta-glucosidase"/>
    <property type="match status" value="1"/>
</dbReference>
<accession>A0A2H4S6Y1</accession>
<dbReference type="InterPro" id="IPR001360">
    <property type="entry name" value="Glyco_hydro_1"/>
</dbReference>
<dbReference type="VEuPathDB" id="FungiDB:CCM_05296"/>
<dbReference type="GO" id="GO:0030245">
    <property type="term" value="P:cellulose catabolic process"/>
    <property type="evidence" value="ECO:0007669"/>
    <property type="project" value="UniProtKB-ARBA"/>
</dbReference>
<dbReference type="InterPro" id="IPR033132">
    <property type="entry name" value="GH_1_N_CS"/>
</dbReference>
<dbReference type="EMBL" id="CP023322">
    <property type="protein sequence ID" value="ATY58880.1"/>
    <property type="molecule type" value="Genomic_DNA"/>
</dbReference>
<organism evidence="8 9">
    <name type="scientific">Cordyceps militaris</name>
    <name type="common">Caterpillar fungus</name>
    <name type="synonym">Clavaria militaris</name>
    <dbReference type="NCBI Taxonomy" id="73501"/>
    <lineage>
        <taxon>Eukaryota</taxon>
        <taxon>Fungi</taxon>
        <taxon>Dikarya</taxon>
        <taxon>Ascomycota</taxon>
        <taxon>Pezizomycotina</taxon>
        <taxon>Sordariomycetes</taxon>
        <taxon>Hypocreomycetidae</taxon>
        <taxon>Hypocreales</taxon>
        <taxon>Cordycipitaceae</taxon>
        <taxon>Cordyceps</taxon>
    </lineage>
</organism>
<comment type="catalytic activity">
    <reaction evidence="1">
        <text>Hydrolysis of terminal, non-reducing beta-D-glucosyl residues with release of beta-D-glucose.</text>
        <dbReference type="EC" id="3.2.1.21"/>
    </reaction>
</comment>
<protein>
    <recommendedName>
        <fullName evidence="3">beta-glucosidase</fullName>
        <ecNumber evidence="3">3.2.1.21</ecNumber>
    </recommendedName>
</protein>
<dbReference type="PRINTS" id="PR00131">
    <property type="entry name" value="GLHYDRLASE1"/>
</dbReference>
<dbReference type="EC" id="3.2.1.21" evidence="3"/>
<dbReference type="SUPFAM" id="SSF51445">
    <property type="entry name" value="(Trans)glycosidases"/>
    <property type="match status" value="1"/>
</dbReference>
<dbReference type="OrthoDB" id="65569at2759"/>
<evidence type="ECO:0000313" key="9">
    <source>
        <dbReference type="Proteomes" id="UP000323067"/>
    </source>
</evidence>
<evidence type="ECO:0000256" key="2">
    <source>
        <dbReference type="ARBA" id="ARBA00010838"/>
    </source>
</evidence>
<dbReference type="Pfam" id="PF00232">
    <property type="entry name" value="Glyco_hydro_1"/>
    <property type="match status" value="1"/>
</dbReference>
<dbReference type="Proteomes" id="UP000323067">
    <property type="component" value="Chromosome iv"/>
</dbReference>
<comment type="similarity">
    <text evidence="2 7">Belongs to the glycosyl hydrolase 1 family.</text>
</comment>
<evidence type="ECO:0000256" key="6">
    <source>
        <dbReference type="ARBA" id="ARBA00056775"/>
    </source>
</evidence>
<evidence type="ECO:0000256" key="4">
    <source>
        <dbReference type="ARBA" id="ARBA00022801"/>
    </source>
</evidence>
<evidence type="ECO:0000256" key="7">
    <source>
        <dbReference type="RuleBase" id="RU003690"/>
    </source>
</evidence>
<dbReference type="AlphaFoldDB" id="A0A2H4S6Y1"/>
<dbReference type="PANTHER" id="PTHR10353">
    <property type="entry name" value="GLYCOSYL HYDROLASE"/>
    <property type="match status" value="1"/>
</dbReference>
<dbReference type="GO" id="GO:0080079">
    <property type="term" value="F:cellobiose glucosidase activity"/>
    <property type="evidence" value="ECO:0007669"/>
    <property type="project" value="UniProtKB-ARBA"/>
</dbReference>
<sequence length="602" mass="68287">MRLDFVSRGGGACFMTAALRLPIYSEGSHSRLAIFFTPDDALSTFCGRLSFPTGSENRRIREAASTRRTGERRTPWRILSEIRDDQPSLASRSLGPYVCAINLSIVLTILQRQVATQIAAMTASALPSDFEWGFATAAYQIEGAVNEGGRGKCIWDTFCHLEPSRTKNAHGDVACDHYHRFEDDFDLLSKYGAGAYRFSIAWSRIIPLGGRNDAVNEQGIDFYNRLIDSLLRRGIKPWVTLYHWDLPQALHDRYGGWLNVEEVQKDFERYSRVCYERFGDRVKNWITINEPWIQAVYGYATGGNAPGRSSTNPQCTEGDTAREPWIVGKALIMSHARAVVAYNQDFRQRQGGTIGISLNGDYYEPWDATSNQDIEAAERRMEFHIGWFANPIFLAKDYPDSMRKQLGNRLPAFSEEDFATLAAAETDFYGMNYYTSQFARHRALEAPETDVLGNVQELQSNKQGESVGAESGVHWLRSCPDLFREHLTRVYRLYKKPIYITENGCPCPGEDQMTKEESVNDPFRLQYFKDHLDAIGKSRQDGAVISGYFAWSLMDNLEWSDGFGPRFGVTYTDYETLERTPKKSALLLQELIAERQQSSPGK</sequence>
<dbReference type="Gene3D" id="3.20.20.80">
    <property type="entry name" value="Glycosidases"/>
    <property type="match status" value="1"/>
</dbReference>
<keyword evidence="5" id="KW-0326">Glycosidase</keyword>
<dbReference type="VEuPathDB" id="FungiDB:A9K55_002660"/>
<dbReference type="PANTHER" id="PTHR10353:SF36">
    <property type="entry name" value="LP05116P"/>
    <property type="match status" value="1"/>
</dbReference>